<dbReference type="PROSITE" id="PS50109">
    <property type="entry name" value="HIS_KIN"/>
    <property type="match status" value="1"/>
</dbReference>
<sequence>MKTREAFNRIRNQKNNKFSLRVRLTLAVTAEIAVSIAAAYGCAALLNKILPAGVKVPLLLELIVVSLLVGVLVTGFLSKWFFEPIKKLRIAIEKVADGDFSVRLETESSLKEVQELYSGFNLMTNELAATEMLQNDFVSNVSHEFKTPINAIEGYSTLLQGGDNLDEDQMEYVNKILFNTKRLSELVGNILLLSKLENQSIETNQTKYRLDEQIRESIVALEPEWVKKDIDFDVELDEIKYLGNERLLRYVWDNLIGNAIKFNPRGGLVRLRLTSRQSTVIFTVEDRGPGIAEEEKKHIFDKFYQADSSHRQEGHGLGLALVKRILTLTDGDVTVDNIPDGGCKFTVTLKR</sequence>
<dbReference type="PROSITE" id="PS50885">
    <property type="entry name" value="HAMP"/>
    <property type="match status" value="1"/>
</dbReference>
<evidence type="ECO:0000256" key="4">
    <source>
        <dbReference type="ARBA" id="ARBA00022553"/>
    </source>
</evidence>
<keyword evidence="9" id="KW-0902">Two-component regulatory system</keyword>
<keyword evidence="5" id="KW-0808">Transferase</keyword>
<dbReference type="AlphaFoldDB" id="A0A926I0M4"/>
<dbReference type="SMART" id="SM00304">
    <property type="entry name" value="HAMP"/>
    <property type="match status" value="1"/>
</dbReference>
<dbReference type="FunFam" id="3.30.565.10:FF:000006">
    <property type="entry name" value="Sensor histidine kinase WalK"/>
    <property type="match status" value="1"/>
</dbReference>
<evidence type="ECO:0000256" key="6">
    <source>
        <dbReference type="ARBA" id="ARBA00022692"/>
    </source>
</evidence>
<dbReference type="EMBL" id="JACRSQ010000001">
    <property type="protein sequence ID" value="MBC8542091.1"/>
    <property type="molecule type" value="Genomic_DNA"/>
</dbReference>
<keyword evidence="18" id="KW-1185">Reference proteome</keyword>
<dbReference type="GO" id="GO:0005886">
    <property type="term" value="C:plasma membrane"/>
    <property type="evidence" value="ECO:0007669"/>
    <property type="project" value="TreeGrafter"/>
</dbReference>
<dbReference type="SUPFAM" id="SSF55874">
    <property type="entry name" value="ATPase domain of HSP90 chaperone/DNA topoisomerase II/histidine kinase"/>
    <property type="match status" value="1"/>
</dbReference>
<comment type="subcellular location">
    <subcellularLocation>
        <location evidence="2">Membrane</location>
        <topology evidence="2">Multi-pass membrane protein</topology>
    </subcellularLocation>
</comment>
<keyword evidence="6 14" id="KW-0812">Transmembrane</keyword>
<comment type="catalytic activity">
    <reaction evidence="1">
        <text>ATP + protein L-histidine = ADP + protein N-phospho-L-histidine.</text>
        <dbReference type="EC" id="2.7.13.3"/>
    </reaction>
</comment>
<keyword evidence="10" id="KW-0843">Virulence</keyword>
<dbReference type="CDD" id="cd06225">
    <property type="entry name" value="HAMP"/>
    <property type="match status" value="1"/>
</dbReference>
<evidence type="ECO:0000256" key="3">
    <source>
        <dbReference type="ARBA" id="ARBA00012438"/>
    </source>
</evidence>
<dbReference type="InterPro" id="IPR036097">
    <property type="entry name" value="HisK_dim/P_sf"/>
</dbReference>
<evidence type="ECO:0000313" key="17">
    <source>
        <dbReference type="EMBL" id="MBC8542091.1"/>
    </source>
</evidence>
<dbReference type="Pfam" id="PF00512">
    <property type="entry name" value="HisKA"/>
    <property type="match status" value="1"/>
</dbReference>
<evidence type="ECO:0000256" key="9">
    <source>
        <dbReference type="ARBA" id="ARBA00023012"/>
    </source>
</evidence>
<dbReference type="InterPro" id="IPR003660">
    <property type="entry name" value="HAMP_dom"/>
</dbReference>
<evidence type="ECO:0000256" key="7">
    <source>
        <dbReference type="ARBA" id="ARBA00022777"/>
    </source>
</evidence>
<dbReference type="InterPro" id="IPR004358">
    <property type="entry name" value="Sig_transdc_His_kin-like_C"/>
</dbReference>
<dbReference type="InterPro" id="IPR003661">
    <property type="entry name" value="HisK_dim/P_dom"/>
</dbReference>
<evidence type="ECO:0000256" key="13">
    <source>
        <dbReference type="ARBA" id="ARBA00040841"/>
    </source>
</evidence>
<keyword evidence="7 17" id="KW-0418">Kinase</keyword>
<protein>
    <recommendedName>
        <fullName evidence="13">Heme sensor protein HssS</fullName>
        <ecNumber evidence="3">2.7.13.3</ecNumber>
    </recommendedName>
</protein>
<feature type="domain" description="Histidine kinase" evidence="15">
    <location>
        <begin position="140"/>
        <end position="351"/>
    </location>
</feature>
<dbReference type="RefSeq" id="WP_177719716.1">
    <property type="nucleotide sequence ID" value="NZ_JACRSQ010000001.1"/>
</dbReference>
<dbReference type="InterPro" id="IPR003594">
    <property type="entry name" value="HATPase_dom"/>
</dbReference>
<feature type="domain" description="HAMP" evidence="16">
    <location>
        <begin position="79"/>
        <end position="132"/>
    </location>
</feature>
<evidence type="ECO:0000256" key="10">
    <source>
        <dbReference type="ARBA" id="ARBA00023026"/>
    </source>
</evidence>
<dbReference type="FunFam" id="1.10.287.130:FF:000001">
    <property type="entry name" value="Two-component sensor histidine kinase"/>
    <property type="match status" value="1"/>
</dbReference>
<dbReference type="Gene3D" id="3.30.565.10">
    <property type="entry name" value="Histidine kinase-like ATPase, C-terminal domain"/>
    <property type="match status" value="1"/>
</dbReference>
<dbReference type="SUPFAM" id="SSF47384">
    <property type="entry name" value="Homodimeric domain of signal transducing histidine kinase"/>
    <property type="match status" value="1"/>
</dbReference>
<dbReference type="PANTHER" id="PTHR45528">
    <property type="entry name" value="SENSOR HISTIDINE KINASE CPXA"/>
    <property type="match status" value="1"/>
</dbReference>
<evidence type="ECO:0000259" key="16">
    <source>
        <dbReference type="PROSITE" id="PS50885"/>
    </source>
</evidence>
<comment type="caution">
    <text evidence="17">The sequence shown here is derived from an EMBL/GenBank/DDBJ whole genome shotgun (WGS) entry which is preliminary data.</text>
</comment>
<comment type="function">
    <text evidence="12">Member of the two-component regulatory system HssS/HssR involved in intracellular heme homeostasis and tempering of staphylococcal virulence. HssS functions as a heme sensor histidine kinase which is autophosphorylated at a histidine residue and transfers its phosphate group to an aspartate residue of HssR. HssR/HssS activates the expression of hrtAB, an efflux pump, in response to extracellular heme, hemin, hemoglobin or blood.</text>
</comment>
<evidence type="ECO:0000256" key="8">
    <source>
        <dbReference type="ARBA" id="ARBA00022989"/>
    </source>
</evidence>
<gene>
    <name evidence="17" type="ORF">H8730_00820</name>
</gene>
<evidence type="ECO:0000259" key="15">
    <source>
        <dbReference type="PROSITE" id="PS50109"/>
    </source>
</evidence>
<dbReference type="CDD" id="cd00075">
    <property type="entry name" value="HATPase"/>
    <property type="match status" value="1"/>
</dbReference>
<evidence type="ECO:0000256" key="2">
    <source>
        <dbReference type="ARBA" id="ARBA00004141"/>
    </source>
</evidence>
<dbReference type="Gene3D" id="6.10.340.10">
    <property type="match status" value="1"/>
</dbReference>
<dbReference type="PANTHER" id="PTHR45528:SF11">
    <property type="entry name" value="HISTIDINE KINASE"/>
    <property type="match status" value="1"/>
</dbReference>
<proteinExistence type="predicted"/>
<dbReference type="Proteomes" id="UP000657006">
    <property type="component" value="Unassembled WGS sequence"/>
</dbReference>
<feature type="transmembrane region" description="Helical" evidence="14">
    <location>
        <begin position="20"/>
        <end position="46"/>
    </location>
</feature>
<reference evidence="17" key="1">
    <citation type="submission" date="2020-08" db="EMBL/GenBank/DDBJ databases">
        <title>Genome public.</title>
        <authorList>
            <person name="Liu C."/>
            <person name="Sun Q."/>
        </authorList>
    </citation>
    <scope>NUCLEOTIDE SEQUENCE</scope>
    <source>
        <strain evidence="17">NSJ-32</strain>
    </source>
</reference>
<dbReference type="EC" id="2.7.13.3" evidence="3"/>
<keyword evidence="8 14" id="KW-1133">Transmembrane helix</keyword>
<dbReference type="InterPro" id="IPR036890">
    <property type="entry name" value="HATPase_C_sf"/>
</dbReference>
<evidence type="ECO:0000256" key="5">
    <source>
        <dbReference type="ARBA" id="ARBA00022679"/>
    </source>
</evidence>
<keyword evidence="4" id="KW-0597">Phosphoprotein</keyword>
<evidence type="ECO:0000256" key="1">
    <source>
        <dbReference type="ARBA" id="ARBA00000085"/>
    </source>
</evidence>
<evidence type="ECO:0000256" key="12">
    <source>
        <dbReference type="ARBA" id="ARBA00037219"/>
    </source>
</evidence>
<dbReference type="SMART" id="SM00388">
    <property type="entry name" value="HisKA"/>
    <property type="match status" value="1"/>
</dbReference>
<dbReference type="Pfam" id="PF00672">
    <property type="entry name" value="HAMP"/>
    <property type="match status" value="1"/>
</dbReference>
<organism evidence="17 18">
    <name type="scientific">Bianquea renquensis</name>
    <dbReference type="NCBI Taxonomy" id="2763661"/>
    <lineage>
        <taxon>Bacteria</taxon>
        <taxon>Bacillati</taxon>
        <taxon>Bacillota</taxon>
        <taxon>Clostridia</taxon>
        <taxon>Eubacteriales</taxon>
        <taxon>Bianqueaceae</taxon>
        <taxon>Bianquea</taxon>
    </lineage>
</organism>
<dbReference type="SMART" id="SM00387">
    <property type="entry name" value="HATPase_c"/>
    <property type="match status" value="1"/>
</dbReference>
<dbReference type="Gene3D" id="1.10.287.130">
    <property type="match status" value="1"/>
</dbReference>
<feature type="transmembrane region" description="Helical" evidence="14">
    <location>
        <begin position="58"/>
        <end position="82"/>
    </location>
</feature>
<dbReference type="SUPFAM" id="SSF158472">
    <property type="entry name" value="HAMP domain-like"/>
    <property type="match status" value="1"/>
</dbReference>
<name>A0A926I0M4_9FIRM</name>
<evidence type="ECO:0000256" key="11">
    <source>
        <dbReference type="ARBA" id="ARBA00023136"/>
    </source>
</evidence>
<dbReference type="InterPro" id="IPR005467">
    <property type="entry name" value="His_kinase_dom"/>
</dbReference>
<dbReference type="GO" id="GO:0000155">
    <property type="term" value="F:phosphorelay sensor kinase activity"/>
    <property type="evidence" value="ECO:0007669"/>
    <property type="project" value="InterPro"/>
</dbReference>
<evidence type="ECO:0000256" key="14">
    <source>
        <dbReference type="SAM" id="Phobius"/>
    </source>
</evidence>
<dbReference type="CDD" id="cd00082">
    <property type="entry name" value="HisKA"/>
    <property type="match status" value="1"/>
</dbReference>
<evidence type="ECO:0000313" key="18">
    <source>
        <dbReference type="Proteomes" id="UP000657006"/>
    </source>
</evidence>
<dbReference type="Pfam" id="PF02518">
    <property type="entry name" value="HATPase_c"/>
    <property type="match status" value="1"/>
</dbReference>
<keyword evidence="11 14" id="KW-0472">Membrane</keyword>
<dbReference type="PRINTS" id="PR00344">
    <property type="entry name" value="BCTRLSENSOR"/>
</dbReference>
<dbReference type="InterPro" id="IPR050398">
    <property type="entry name" value="HssS/ArlS-like"/>
</dbReference>
<accession>A0A926I0M4</accession>